<keyword evidence="2" id="KW-0732">Signal</keyword>
<dbReference type="SUPFAM" id="SSF109998">
    <property type="entry name" value="Triger factor/SurA peptide-binding domain-like"/>
    <property type="match status" value="1"/>
</dbReference>
<evidence type="ECO:0000259" key="6">
    <source>
        <dbReference type="PROSITE" id="PS50198"/>
    </source>
</evidence>
<accession>A0A5A7MLR4</accession>
<proteinExistence type="predicted"/>
<gene>
    <name evidence="7" type="ORF">JCM17844_05140</name>
</gene>
<dbReference type="Pfam" id="PF00639">
    <property type="entry name" value="Rotamase"/>
    <property type="match status" value="1"/>
</dbReference>
<organism evidence="7 8">
    <name type="scientific">Iodidimonas gelatinilytica</name>
    <dbReference type="NCBI Taxonomy" id="1236966"/>
    <lineage>
        <taxon>Bacteria</taxon>
        <taxon>Pseudomonadati</taxon>
        <taxon>Pseudomonadota</taxon>
        <taxon>Alphaproteobacteria</taxon>
        <taxon>Iodidimonadales</taxon>
        <taxon>Iodidimonadaceae</taxon>
        <taxon>Iodidimonas</taxon>
    </lineage>
</organism>
<evidence type="ECO:0000256" key="2">
    <source>
        <dbReference type="ARBA" id="ARBA00022729"/>
    </source>
</evidence>
<evidence type="ECO:0000313" key="8">
    <source>
        <dbReference type="Proteomes" id="UP000322084"/>
    </source>
</evidence>
<evidence type="ECO:0000256" key="5">
    <source>
        <dbReference type="PROSITE-ProRule" id="PRU00278"/>
    </source>
</evidence>
<name>A0A5A7MLR4_9PROT</name>
<dbReference type="InterPro" id="IPR000297">
    <property type="entry name" value="PPIase_PpiC"/>
</dbReference>
<dbReference type="PANTHER" id="PTHR47637:SF1">
    <property type="entry name" value="CHAPERONE SURA"/>
    <property type="match status" value="1"/>
</dbReference>
<dbReference type="InterPro" id="IPR046357">
    <property type="entry name" value="PPIase_dom_sf"/>
</dbReference>
<protein>
    <recommendedName>
        <fullName evidence="1">Parvulin-like PPIase</fullName>
    </recommendedName>
    <alternativeName>
        <fullName evidence="3">Peptidyl-prolyl cis-trans isomerase plp</fullName>
    </alternativeName>
    <alternativeName>
        <fullName evidence="4">Rotamase plp</fullName>
    </alternativeName>
</protein>
<evidence type="ECO:0000256" key="1">
    <source>
        <dbReference type="ARBA" id="ARBA00018370"/>
    </source>
</evidence>
<dbReference type="PANTHER" id="PTHR47637">
    <property type="entry name" value="CHAPERONE SURA"/>
    <property type="match status" value="1"/>
</dbReference>
<dbReference type="Gene3D" id="1.10.4030.10">
    <property type="entry name" value="Porin chaperone SurA, peptide-binding domain"/>
    <property type="match status" value="1"/>
</dbReference>
<evidence type="ECO:0000256" key="4">
    <source>
        <dbReference type="ARBA" id="ARBA00031484"/>
    </source>
</evidence>
<dbReference type="PROSITE" id="PS50198">
    <property type="entry name" value="PPIC_PPIASE_2"/>
    <property type="match status" value="1"/>
</dbReference>
<dbReference type="SUPFAM" id="SSF54534">
    <property type="entry name" value="FKBP-like"/>
    <property type="match status" value="2"/>
</dbReference>
<dbReference type="InterPro" id="IPR050280">
    <property type="entry name" value="OMP_Chaperone_SurA"/>
</dbReference>
<keyword evidence="5" id="KW-0413">Isomerase</keyword>
<feature type="domain" description="PpiC" evidence="6">
    <location>
        <begin position="212"/>
        <end position="309"/>
    </location>
</feature>
<dbReference type="Pfam" id="PF13624">
    <property type="entry name" value="SurA_N_3"/>
    <property type="match status" value="1"/>
</dbReference>
<evidence type="ECO:0000256" key="3">
    <source>
        <dbReference type="ARBA" id="ARBA00030642"/>
    </source>
</evidence>
<dbReference type="GO" id="GO:0003755">
    <property type="term" value="F:peptidyl-prolyl cis-trans isomerase activity"/>
    <property type="evidence" value="ECO:0007669"/>
    <property type="project" value="UniProtKB-KW"/>
</dbReference>
<evidence type="ECO:0000313" key="7">
    <source>
        <dbReference type="EMBL" id="GEQ96877.1"/>
    </source>
</evidence>
<dbReference type="EMBL" id="BKCL01000001">
    <property type="protein sequence ID" value="GEQ96877.1"/>
    <property type="molecule type" value="Genomic_DNA"/>
</dbReference>
<dbReference type="AlphaFoldDB" id="A0A5A7MLR4"/>
<sequence length="460" mass="51699">MRAMTIHNFDFAGSLKAFAMRSATMGRTRFRLPEYFLGCLSALCLGFVSPNLQAQQISTQESNLVVPQRIVVLVNDEPISAYDVVQRLRLTIASIGGIEDEEQLARLQEQVVRNMVDDKLKLQEAAGFELIISDEEAESAFARQAASFNQTPQQFEDYLARLGITKQAYLDQMKPEIAWGELVNGRLGRFANVAQEEVEQELARIESSAGQPEYNLSEIYLIVDNPSREADVRQSAERIVEQIREGANFAGFAQQFSQSSTAAAGGDMGWVTPDQLSPVLAEAVANLSVEGVSDPIRLAGGYYILLLKDRRRVLEADPLDMELDVRQIFMPVTAETTEEQQLAFFDTLDSMRPEMTSCDDIPTYASKLGVPDAGPLGKLRLRDLPGSLRTILEELDMQTPSQPARMEDGYRVFFVCDRTVPEVAMPEFDQIIDQLERQKLAMMARRYLRDLRRDAIVDYR</sequence>
<dbReference type="InterPro" id="IPR027304">
    <property type="entry name" value="Trigger_fact/SurA_dom_sf"/>
</dbReference>
<keyword evidence="5" id="KW-0697">Rotamase</keyword>
<reference evidence="7 8" key="1">
    <citation type="submission" date="2019-09" db="EMBL/GenBank/DDBJ databases">
        <title>NBRP : Genome information of microbial organism related human and environment.</title>
        <authorList>
            <person name="Hattori M."/>
            <person name="Oshima K."/>
            <person name="Inaba H."/>
            <person name="Suda W."/>
            <person name="Sakamoto M."/>
            <person name="Iino T."/>
            <person name="Kitahara M."/>
            <person name="Oshida Y."/>
            <person name="Iida T."/>
            <person name="Kudo T."/>
            <person name="Itoh T."/>
            <person name="Ohkuma M."/>
        </authorList>
    </citation>
    <scope>NUCLEOTIDE SEQUENCE [LARGE SCALE GENOMIC DNA]</scope>
    <source>
        <strain evidence="7 8">Hi-2</strain>
    </source>
</reference>
<dbReference type="Proteomes" id="UP000322084">
    <property type="component" value="Unassembled WGS sequence"/>
</dbReference>
<comment type="caution">
    <text evidence="7">The sequence shown here is derived from an EMBL/GenBank/DDBJ whole genome shotgun (WGS) entry which is preliminary data.</text>
</comment>
<dbReference type="Gene3D" id="3.10.50.40">
    <property type="match status" value="1"/>
</dbReference>